<feature type="transmembrane region" description="Helical" evidence="1">
    <location>
        <begin position="75"/>
        <end position="92"/>
    </location>
</feature>
<evidence type="ECO:0000313" key="5">
    <source>
        <dbReference type="Proteomes" id="UP001195724"/>
    </source>
</evidence>
<feature type="transmembrane region" description="Helical" evidence="1">
    <location>
        <begin position="12"/>
        <end position="30"/>
    </location>
</feature>
<evidence type="ECO:0000313" key="4">
    <source>
        <dbReference type="Proteomes" id="UP000671828"/>
    </source>
</evidence>
<dbReference type="EMBL" id="CP072788">
    <property type="protein sequence ID" value="QTR03573.1"/>
    <property type="molecule type" value="Genomic_DNA"/>
</dbReference>
<dbReference type="RefSeq" id="WP_204840347.1">
    <property type="nucleotide sequence ID" value="NZ_JAFBCL010000001.1"/>
</dbReference>
<dbReference type="EMBL" id="JAFBCL010000001">
    <property type="protein sequence ID" value="MBM7809215.1"/>
    <property type="molecule type" value="Genomic_DNA"/>
</dbReference>
<keyword evidence="1" id="KW-1133">Transmembrane helix</keyword>
<sequence length="195" mass="21337">MTARVPPWRSPWTPVVAASVPVVCTLWSVAVPGGYFGLLLVALTCWVVVVAAWAAVGVLAVAALPRPRSRRLGRLWPCALVPALLVATWATARSGVVERVVFEAHRPELERLVADVQARPDRRVDRREVGLYSISRATADPNGPCTLITLRHGDVLLGSSGFAYCPERAPTSTRLAEGYSYTPIDGPWYEFVFTW</sequence>
<keyword evidence="1" id="KW-0812">Transmembrane</keyword>
<keyword evidence="5" id="KW-1185">Reference proteome</keyword>
<accession>A0A8T8HY70</accession>
<dbReference type="Proteomes" id="UP001195724">
    <property type="component" value="Unassembled WGS sequence"/>
</dbReference>
<name>A0A8T8HY70_9PSEU</name>
<reference evidence="2 5" key="1">
    <citation type="submission" date="2021-01" db="EMBL/GenBank/DDBJ databases">
        <title>Sequencing the genomes of 1000 actinobacteria strains.</title>
        <authorList>
            <person name="Klenk H.-P."/>
        </authorList>
    </citation>
    <scope>NUCLEOTIDE SEQUENCE [LARGE SCALE GENOMIC DNA]</scope>
    <source>
        <strain evidence="2 5">DSM 44581</strain>
    </source>
</reference>
<gene>
    <name evidence="3" type="ORF">J7S33_00440</name>
    <name evidence="2" type="ORF">JOE68_000080</name>
</gene>
<protein>
    <submittedName>
        <fullName evidence="3">Uncharacterized protein</fullName>
    </submittedName>
</protein>
<evidence type="ECO:0000313" key="3">
    <source>
        <dbReference type="EMBL" id="QTR03573.1"/>
    </source>
</evidence>
<feature type="transmembrane region" description="Helical" evidence="1">
    <location>
        <begin position="36"/>
        <end position="63"/>
    </location>
</feature>
<evidence type="ECO:0000256" key="1">
    <source>
        <dbReference type="SAM" id="Phobius"/>
    </source>
</evidence>
<reference evidence="3" key="2">
    <citation type="submission" date="2021-04" db="EMBL/GenBank/DDBJ databases">
        <title>Saccharothrix algeriensis WGS.</title>
        <authorList>
            <person name="Stuskova K."/>
            <person name="Hakalova E."/>
            <person name="Tebbal A.B."/>
            <person name="Eichmeier A."/>
        </authorList>
    </citation>
    <scope>NUCLEOTIDE SEQUENCE</scope>
    <source>
        <strain evidence="3">NRRL B-24137</strain>
    </source>
</reference>
<keyword evidence="1" id="KW-0472">Membrane</keyword>
<dbReference type="Proteomes" id="UP000671828">
    <property type="component" value="Chromosome"/>
</dbReference>
<evidence type="ECO:0000313" key="2">
    <source>
        <dbReference type="EMBL" id="MBM7809215.1"/>
    </source>
</evidence>
<organism evidence="3 4">
    <name type="scientific">Saccharothrix algeriensis</name>
    <dbReference type="NCBI Taxonomy" id="173560"/>
    <lineage>
        <taxon>Bacteria</taxon>
        <taxon>Bacillati</taxon>
        <taxon>Actinomycetota</taxon>
        <taxon>Actinomycetes</taxon>
        <taxon>Pseudonocardiales</taxon>
        <taxon>Pseudonocardiaceae</taxon>
        <taxon>Saccharothrix</taxon>
    </lineage>
</organism>
<proteinExistence type="predicted"/>
<dbReference type="AlphaFoldDB" id="A0A8T8HY70"/>